<evidence type="ECO:0000256" key="13">
    <source>
        <dbReference type="ARBA" id="ARBA00023075"/>
    </source>
</evidence>
<feature type="chain" id="PRO_5008517114" description="NADH-ubiquinone oxidoreductase chain 4" evidence="18">
    <location>
        <begin position="18"/>
        <end position="457"/>
    </location>
</feature>
<evidence type="ECO:0000256" key="1">
    <source>
        <dbReference type="ARBA" id="ARBA00003257"/>
    </source>
</evidence>
<evidence type="ECO:0000256" key="8">
    <source>
        <dbReference type="ARBA" id="ARBA00022692"/>
    </source>
</evidence>
<evidence type="ECO:0000256" key="17">
    <source>
        <dbReference type="RuleBase" id="RU003297"/>
    </source>
</evidence>
<dbReference type="GO" id="GO:0008137">
    <property type="term" value="F:NADH dehydrogenase (ubiquinone) activity"/>
    <property type="evidence" value="ECO:0007669"/>
    <property type="project" value="UniProtKB-UniRule"/>
</dbReference>
<feature type="signal peptide" evidence="18">
    <location>
        <begin position="1"/>
        <end position="17"/>
    </location>
</feature>
<comment type="function">
    <text evidence="17">Core subunit of the mitochondrial membrane respiratory chain NADH dehydrogenase (Complex I) which catalyzes electron transfer from NADH through the respiratory chain, using ubiquinone as an electron acceptor. Essential for the catalytic activity and assembly of complex I.</text>
</comment>
<geneLocation type="mitochondrion" evidence="21"/>
<evidence type="ECO:0000256" key="2">
    <source>
        <dbReference type="ARBA" id="ARBA00004225"/>
    </source>
</evidence>
<keyword evidence="11 17" id="KW-1133">Transmembrane helix</keyword>
<evidence type="ECO:0000256" key="10">
    <source>
        <dbReference type="ARBA" id="ARBA00022982"/>
    </source>
</evidence>
<feature type="transmembrane region" description="Helical" evidence="17">
    <location>
        <begin position="194"/>
        <end position="216"/>
    </location>
</feature>
<dbReference type="EC" id="7.1.1.2" evidence="4 17"/>
<keyword evidence="10 17" id="KW-0249">Electron transport</keyword>
<evidence type="ECO:0000313" key="21">
    <source>
        <dbReference type="EMBL" id="AJD00128.1"/>
    </source>
</evidence>
<dbReference type="InterPro" id="IPR010227">
    <property type="entry name" value="NADH_Q_OxRdtase_chainM/4"/>
</dbReference>
<dbReference type="GO" id="GO:0015990">
    <property type="term" value="P:electron transport coupled proton transport"/>
    <property type="evidence" value="ECO:0007669"/>
    <property type="project" value="TreeGrafter"/>
</dbReference>
<feature type="transmembrane region" description="Helical" evidence="17">
    <location>
        <begin position="284"/>
        <end position="303"/>
    </location>
</feature>
<keyword evidence="7 17" id="KW-0679">Respiratory chain</keyword>
<protein>
    <recommendedName>
        <fullName evidence="5 17">NADH-ubiquinone oxidoreductase chain 4</fullName>
        <ecNumber evidence="4 17">7.1.1.2</ecNumber>
    </recommendedName>
</protein>
<reference evidence="21" key="1">
    <citation type="submission" date="2014-08" db="EMBL/GenBank/DDBJ databases">
        <authorList>
            <person name="Edwards T."/>
        </authorList>
    </citation>
    <scope>NUCLEOTIDE SEQUENCE</scope>
</reference>
<comment type="function">
    <text evidence="1">Core subunit of the mitochondrial membrane respiratory chain NADH dehydrogenase (Complex I) that is believed to belong to the minimal assembly required for catalysis. Complex I functions in the transfer of electrons from NADH to the respiratory chain. The immediate electron acceptor for the enzyme is believed to be ubiquinone.</text>
</comment>
<dbReference type="GO" id="GO:0003954">
    <property type="term" value="F:NADH dehydrogenase activity"/>
    <property type="evidence" value="ECO:0007669"/>
    <property type="project" value="TreeGrafter"/>
</dbReference>
<organism evidence="21">
    <name type="scientific">Physignathus cocincinus</name>
    <name type="common">Chinese water dragon</name>
    <dbReference type="NCBI Taxonomy" id="52200"/>
    <lineage>
        <taxon>Eukaryota</taxon>
        <taxon>Metazoa</taxon>
        <taxon>Chordata</taxon>
        <taxon>Craniata</taxon>
        <taxon>Vertebrata</taxon>
        <taxon>Euteleostomi</taxon>
        <taxon>Lepidosauria</taxon>
        <taxon>Squamata</taxon>
        <taxon>Bifurcata</taxon>
        <taxon>Unidentata</taxon>
        <taxon>Episquamata</taxon>
        <taxon>Toxicofera</taxon>
        <taxon>Iguania</taxon>
        <taxon>Acrodonta</taxon>
        <taxon>Agamidae</taxon>
        <taxon>Amphibolurinae</taxon>
        <taxon>Physignathus</taxon>
    </lineage>
</organism>
<evidence type="ECO:0000256" key="18">
    <source>
        <dbReference type="SAM" id="SignalP"/>
    </source>
</evidence>
<dbReference type="Pfam" id="PF01059">
    <property type="entry name" value="Oxidored_q5_N"/>
    <property type="match status" value="1"/>
</dbReference>
<feature type="transmembrane region" description="Helical" evidence="17">
    <location>
        <begin position="433"/>
        <end position="452"/>
    </location>
</feature>
<feature type="domain" description="NADH:ubiquinone oxidoreductase chain 4 N-terminal" evidence="20">
    <location>
        <begin position="1"/>
        <end position="109"/>
    </location>
</feature>
<dbReference type="EMBL" id="KM272197">
    <property type="protein sequence ID" value="AJD00128.1"/>
    <property type="molecule type" value="Genomic_DNA"/>
</dbReference>
<keyword evidence="15 17" id="KW-0472">Membrane</keyword>
<dbReference type="GO" id="GO:0048039">
    <property type="term" value="F:ubiquinone binding"/>
    <property type="evidence" value="ECO:0007669"/>
    <property type="project" value="TreeGrafter"/>
</dbReference>
<evidence type="ECO:0000256" key="3">
    <source>
        <dbReference type="ARBA" id="ARBA00009025"/>
    </source>
</evidence>
<accession>A0A1B0QH96</accession>
<feature type="transmembrane region" description="Helical" evidence="17">
    <location>
        <begin position="393"/>
        <end position="412"/>
    </location>
</feature>
<proteinExistence type="inferred from homology"/>
<evidence type="ECO:0000256" key="7">
    <source>
        <dbReference type="ARBA" id="ARBA00022660"/>
    </source>
</evidence>
<dbReference type="PANTHER" id="PTHR43507:SF20">
    <property type="entry name" value="NADH-UBIQUINONE OXIDOREDUCTASE CHAIN 4"/>
    <property type="match status" value="1"/>
</dbReference>
<keyword evidence="9" id="KW-1278">Translocase</keyword>
<evidence type="ECO:0000256" key="9">
    <source>
        <dbReference type="ARBA" id="ARBA00022967"/>
    </source>
</evidence>
<keyword evidence="13 17" id="KW-0830">Ubiquinone</keyword>
<evidence type="ECO:0000256" key="5">
    <source>
        <dbReference type="ARBA" id="ARBA00021006"/>
    </source>
</evidence>
<feature type="transmembrane region" description="Helical" evidence="17">
    <location>
        <begin position="351"/>
        <end position="373"/>
    </location>
</feature>
<feature type="transmembrane region" description="Helical" evidence="17">
    <location>
        <begin position="257"/>
        <end position="277"/>
    </location>
</feature>
<dbReference type="PANTHER" id="PTHR43507">
    <property type="entry name" value="NADH-UBIQUINONE OXIDOREDUCTASE CHAIN 4"/>
    <property type="match status" value="1"/>
</dbReference>
<dbReference type="InterPro" id="IPR000260">
    <property type="entry name" value="NADH4_N"/>
</dbReference>
<dbReference type="GO" id="GO:0042773">
    <property type="term" value="P:ATP synthesis coupled electron transport"/>
    <property type="evidence" value="ECO:0007669"/>
    <property type="project" value="InterPro"/>
</dbReference>
<feature type="transmembrane region" description="Helical" evidence="17">
    <location>
        <begin position="94"/>
        <end position="111"/>
    </location>
</feature>
<feature type="transmembrane region" description="Helical" evidence="17">
    <location>
        <begin position="146"/>
        <end position="168"/>
    </location>
</feature>
<dbReference type="InterPro" id="IPR003918">
    <property type="entry name" value="NADH_UbQ_OxRdtase"/>
</dbReference>
<dbReference type="PRINTS" id="PR01437">
    <property type="entry name" value="NUOXDRDTASE4"/>
</dbReference>
<feature type="domain" description="NADH:quinone oxidoreductase/Mrp antiporter transmembrane" evidence="19">
    <location>
        <begin position="114"/>
        <end position="403"/>
    </location>
</feature>
<sequence length="457" mass="51029">MLKIMIPLLMLLPSTMLMKPNLLQPTMTASTMLLATTSLQWLYSSMPLNSQYANKYMSIDQISAPLLTLTYWLLPMMILASQNHMKHEPTIRKRLFLLNTTTLTALLTIALSTTNLMLFFISFEATLIPALFLITRWGSQQERLTAGYYLLFYTLAGSLPLLMTLLVINNATDHLNILMFPTFNLKMPPMTNNIMWIASIMAFMVKMPLYGIHLWLPKAHVEAPIAGSMVLAAILLKLGGYGIIRISTIIQPTTDKLYYPLILLALWGIIMTGLTCLRQTDLKALIAYSSVSHMGLVTAATLVQTPLSISGAMIMMIAHGLTSSMMFCLANMMYERTNSRTLTTMRGFQKISPLTTMIWLTACLINLALPPTINLMGELSIISALYNWSPPTILITAIGTVITATYSLHMLSTQRGKLQKETMTYPPHTREHLLLTLHLLPILSFSLNPYLISGPTS</sequence>
<evidence type="ECO:0000256" key="14">
    <source>
        <dbReference type="ARBA" id="ARBA00023128"/>
    </source>
</evidence>
<dbReference type="InterPro" id="IPR001750">
    <property type="entry name" value="ND/Mrp_TM"/>
</dbReference>
<feature type="transmembrane region" description="Helical" evidence="17">
    <location>
        <begin position="309"/>
        <end position="330"/>
    </location>
</feature>
<evidence type="ECO:0000256" key="15">
    <source>
        <dbReference type="ARBA" id="ARBA00023136"/>
    </source>
</evidence>
<evidence type="ECO:0000259" key="20">
    <source>
        <dbReference type="Pfam" id="PF01059"/>
    </source>
</evidence>
<comment type="similarity">
    <text evidence="3 17">Belongs to the complex I subunit 4 family.</text>
</comment>
<comment type="catalytic activity">
    <reaction evidence="16 17">
        <text>a ubiquinone + NADH + 5 H(+)(in) = a ubiquinol + NAD(+) + 4 H(+)(out)</text>
        <dbReference type="Rhea" id="RHEA:29091"/>
        <dbReference type="Rhea" id="RHEA-COMP:9565"/>
        <dbReference type="Rhea" id="RHEA-COMP:9566"/>
        <dbReference type="ChEBI" id="CHEBI:15378"/>
        <dbReference type="ChEBI" id="CHEBI:16389"/>
        <dbReference type="ChEBI" id="CHEBI:17976"/>
        <dbReference type="ChEBI" id="CHEBI:57540"/>
        <dbReference type="ChEBI" id="CHEBI:57945"/>
        <dbReference type="EC" id="7.1.1.2"/>
    </reaction>
</comment>
<dbReference type="AlphaFoldDB" id="A0A1B0QH96"/>
<gene>
    <name evidence="21" type="primary">ND4</name>
</gene>
<evidence type="ECO:0000256" key="6">
    <source>
        <dbReference type="ARBA" id="ARBA00022448"/>
    </source>
</evidence>
<name>A0A1B0QH96_PHYCN</name>
<keyword evidence="12 17" id="KW-0520">NAD</keyword>
<keyword evidence="18" id="KW-0732">Signal</keyword>
<keyword evidence="8 17" id="KW-0812">Transmembrane</keyword>
<keyword evidence="14 17" id="KW-0496">Mitochondrion</keyword>
<feature type="transmembrane region" description="Helical" evidence="17">
    <location>
        <begin position="117"/>
        <end position="134"/>
    </location>
</feature>
<evidence type="ECO:0000259" key="19">
    <source>
        <dbReference type="Pfam" id="PF00361"/>
    </source>
</evidence>
<dbReference type="GO" id="GO:0031966">
    <property type="term" value="C:mitochondrial membrane"/>
    <property type="evidence" value="ECO:0007669"/>
    <property type="project" value="UniProtKB-SubCell"/>
</dbReference>
<keyword evidence="6 17" id="KW-0813">Transport</keyword>
<dbReference type="Pfam" id="PF00361">
    <property type="entry name" value="Proton_antipo_M"/>
    <property type="match status" value="1"/>
</dbReference>
<feature type="transmembrane region" description="Helical" evidence="17">
    <location>
        <begin position="62"/>
        <end position="82"/>
    </location>
</feature>
<dbReference type="NCBIfam" id="TIGR01972">
    <property type="entry name" value="NDH_I_M"/>
    <property type="match status" value="1"/>
</dbReference>
<evidence type="ECO:0000256" key="16">
    <source>
        <dbReference type="ARBA" id="ARBA00049551"/>
    </source>
</evidence>
<evidence type="ECO:0000256" key="4">
    <source>
        <dbReference type="ARBA" id="ARBA00012944"/>
    </source>
</evidence>
<feature type="transmembrane region" description="Helical" evidence="17">
    <location>
        <begin position="21"/>
        <end position="42"/>
    </location>
</feature>
<evidence type="ECO:0000256" key="11">
    <source>
        <dbReference type="ARBA" id="ARBA00022989"/>
    </source>
</evidence>
<evidence type="ECO:0000256" key="12">
    <source>
        <dbReference type="ARBA" id="ARBA00023027"/>
    </source>
</evidence>
<feature type="transmembrane region" description="Helical" evidence="17">
    <location>
        <begin position="228"/>
        <end position="251"/>
    </location>
</feature>
<comment type="subcellular location">
    <subcellularLocation>
        <location evidence="2 17">Mitochondrion membrane</location>
        <topology evidence="2 17">Multi-pass membrane protein</topology>
    </subcellularLocation>
</comment>